<protein>
    <recommendedName>
        <fullName evidence="8">Polysaccharide chain length determinant N-terminal domain-containing protein</fullName>
    </recommendedName>
</protein>
<dbReference type="OrthoDB" id="8894122at2"/>
<comment type="subcellular location">
    <subcellularLocation>
        <location evidence="1">Cell membrane</location>
        <topology evidence="1">Multi-pass membrane protein</topology>
    </subcellularLocation>
</comment>
<gene>
    <name evidence="9" type="ORF">E6O51_17590</name>
</gene>
<keyword evidence="5 7" id="KW-0472">Membrane</keyword>
<dbReference type="PANTHER" id="PTHR32309">
    <property type="entry name" value="TYROSINE-PROTEIN KINASE"/>
    <property type="match status" value="1"/>
</dbReference>
<evidence type="ECO:0000313" key="9">
    <source>
        <dbReference type="EMBL" id="THF57641.1"/>
    </source>
</evidence>
<dbReference type="GO" id="GO:0005886">
    <property type="term" value="C:plasma membrane"/>
    <property type="evidence" value="ECO:0007669"/>
    <property type="project" value="UniProtKB-SubCell"/>
</dbReference>
<feature type="transmembrane region" description="Helical" evidence="7">
    <location>
        <begin position="252"/>
        <end position="272"/>
    </location>
</feature>
<feature type="transmembrane region" description="Helical" evidence="7">
    <location>
        <begin position="40"/>
        <end position="60"/>
    </location>
</feature>
<reference evidence="9 10" key="1">
    <citation type="submission" date="2019-04" db="EMBL/GenBank/DDBJ databases">
        <title>Azoarcus rhizosphaerae sp. nov. isolated from rhizosphere of Ficus religiosa.</title>
        <authorList>
            <person name="Lin S.-Y."/>
            <person name="Hameed A."/>
            <person name="Hsu Y.-H."/>
            <person name="Young C.-C."/>
        </authorList>
    </citation>
    <scope>NUCLEOTIDE SEQUENCE [LARGE SCALE GENOMIC DNA]</scope>
    <source>
        <strain evidence="9 10">CC-YHH848</strain>
    </source>
</reference>
<keyword evidence="4 7" id="KW-1133">Transmembrane helix</keyword>
<keyword evidence="2" id="KW-1003">Cell membrane</keyword>
<evidence type="ECO:0000313" key="10">
    <source>
        <dbReference type="Proteomes" id="UP000307956"/>
    </source>
</evidence>
<dbReference type="InterPro" id="IPR003856">
    <property type="entry name" value="LPS_length_determ_N"/>
</dbReference>
<comment type="caution">
    <text evidence="9">The sequence shown here is derived from an EMBL/GenBank/DDBJ whole genome shotgun (WGS) entry which is preliminary data.</text>
</comment>
<feature type="domain" description="Polysaccharide chain length determinant N-terminal" evidence="8">
    <location>
        <begin position="25"/>
        <end position="77"/>
    </location>
</feature>
<dbReference type="Pfam" id="PF02706">
    <property type="entry name" value="Wzz"/>
    <property type="match status" value="1"/>
</dbReference>
<evidence type="ECO:0000256" key="6">
    <source>
        <dbReference type="SAM" id="Coils"/>
    </source>
</evidence>
<evidence type="ECO:0000256" key="4">
    <source>
        <dbReference type="ARBA" id="ARBA00022989"/>
    </source>
</evidence>
<proteinExistence type="predicted"/>
<feature type="coiled-coil region" evidence="6">
    <location>
        <begin position="166"/>
        <end position="193"/>
    </location>
</feature>
<evidence type="ECO:0000259" key="8">
    <source>
        <dbReference type="Pfam" id="PF02706"/>
    </source>
</evidence>
<keyword evidence="6" id="KW-0175">Coiled coil</keyword>
<accession>A0A4S4AES5</accession>
<name>A0A4S4AES5_9RHOO</name>
<evidence type="ECO:0000256" key="3">
    <source>
        <dbReference type="ARBA" id="ARBA00022692"/>
    </source>
</evidence>
<dbReference type="Proteomes" id="UP000307956">
    <property type="component" value="Unassembled WGS sequence"/>
</dbReference>
<keyword evidence="10" id="KW-1185">Reference proteome</keyword>
<keyword evidence="3 7" id="KW-0812">Transmembrane</keyword>
<dbReference type="PANTHER" id="PTHR32309:SF31">
    <property type="entry name" value="CAPSULAR EXOPOLYSACCHARIDE FAMILY"/>
    <property type="match status" value="1"/>
</dbReference>
<evidence type="ECO:0000256" key="5">
    <source>
        <dbReference type="ARBA" id="ARBA00023136"/>
    </source>
</evidence>
<evidence type="ECO:0000256" key="7">
    <source>
        <dbReference type="SAM" id="Phobius"/>
    </source>
</evidence>
<dbReference type="EMBL" id="SSOD01000017">
    <property type="protein sequence ID" value="THF57641.1"/>
    <property type="molecule type" value="Genomic_DNA"/>
</dbReference>
<organism evidence="9 10">
    <name type="scientific">Pseudothauera rhizosphaerae</name>
    <dbReference type="NCBI Taxonomy" id="2565932"/>
    <lineage>
        <taxon>Bacteria</taxon>
        <taxon>Pseudomonadati</taxon>
        <taxon>Pseudomonadota</taxon>
        <taxon>Betaproteobacteria</taxon>
        <taxon>Rhodocyclales</taxon>
        <taxon>Zoogloeaceae</taxon>
        <taxon>Pseudothauera</taxon>
    </lineage>
</organism>
<sequence length="288" mass="31852">MRAPSQIQPAMHNSQPSPQAYADSEIDLFELWQTLVRRRLLILASLTFCLATGVAFALLYPPVYEANVKLRIGQVQASDGLLENATELAARIIAEHGEEVAEGIKRDRPFVTGVSIEKGITTTLQLTVEGDTPEDAARLLRDVANSVQARHNAVYEENLKPISERLARLGEQRAALQQQFDDITEQFELLKERDSVQASLVMLERGPIINSINQHDEERLRLAQQVTPPQSRPTELLGEIVEPAKPSKPRKVLALVLAAVLGLMAGIFLAFVTEFVSRIKNTSSENAS</sequence>
<evidence type="ECO:0000256" key="1">
    <source>
        <dbReference type="ARBA" id="ARBA00004651"/>
    </source>
</evidence>
<dbReference type="InterPro" id="IPR050445">
    <property type="entry name" value="Bact_polysacc_biosynth/exp"/>
</dbReference>
<evidence type="ECO:0000256" key="2">
    <source>
        <dbReference type="ARBA" id="ARBA00022475"/>
    </source>
</evidence>
<dbReference type="AlphaFoldDB" id="A0A4S4AES5"/>